<keyword evidence="2 3" id="KW-0450">Lipoyl</keyword>
<comment type="similarity">
    <text evidence="1 3">Belongs to the GcvH family.</text>
</comment>
<dbReference type="PROSITE" id="PS00189">
    <property type="entry name" value="LIPOYL"/>
    <property type="match status" value="1"/>
</dbReference>
<dbReference type="AlphaFoldDB" id="A0A497XCJ1"/>
<reference evidence="6 7" key="1">
    <citation type="submission" date="2018-10" db="EMBL/GenBank/DDBJ databases">
        <title>Genomic Encyclopedia of Type Strains, Phase IV (KMG-IV): sequencing the most valuable type-strain genomes for metagenomic binning, comparative biology and taxonomic classification.</title>
        <authorList>
            <person name="Goeker M."/>
        </authorList>
    </citation>
    <scope>NUCLEOTIDE SEQUENCE [LARGE SCALE GENOMIC DNA]</scope>
    <source>
        <strain evidence="6 7">DSM 26916</strain>
    </source>
</reference>
<dbReference type="Gene3D" id="2.40.50.100">
    <property type="match status" value="1"/>
</dbReference>
<comment type="subunit">
    <text evidence="3">The glycine cleavage system is composed of four proteins: P, T, L and H.</text>
</comment>
<dbReference type="PANTHER" id="PTHR11715">
    <property type="entry name" value="GLYCINE CLEAVAGE SYSTEM H PROTEIN"/>
    <property type="match status" value="1"/>
</dbReference>
<proteinExistence type="inferred from homology"/>
<comment type="caution">
    <text evidence="6">The sequence shown here is derived from an EMBL/GenBank/DDBJ whole genome shotgun (WGS) entry which is preliminary data.</text>
</comment>
<dbReference type="InterPro" id="IPR002930">
    <property type="entry name" value="GCV_H"/>
</dbReference>
<evidence type="ECO:0000256" key="4">
    <source>
        <dbReference type="PIRSR" id="PIRSR617453-50"/>
    </source>
</evidence>
<dbReference type="GO" id="GO:0019464">
    <property type="term" value="P:glycine decarboxylation via glycine cleavage system"/>
    <property type="evidence" value="ECO:0007669"/>
    <property type="project" value="UniProtKB-UniRule"/>
</dbReference>
<dbReference type="CDD" id="cd06848">
    <property type="entry name" value="GCS_H"/>
    <property type="match status" value="1"/>
</dbReference>
<dbReference type="PROSITE" id="PS50968">
    <property type="entry name" value="BIOTINYL_LIPOYL"/>
    <property type="match status" value="1"/>
</dbReference>
<feature type="modified residue" description="N6-lipoyllysine" evidence="3 4">
    <location>
        <position position="64"/>
    </location>
</feature>
<keyword evidence="7" id="KW-1185">Reference proteome</keyword>
<dbReference type="InterPro" id="IPR000089">
    <property type="entry name" value="Biotin_lipoyl"/>
</dbReference>
<dbReference type="NCBIfam" id="NF002270">
    <property type="entry name" value="PRK01202.1"/>
    <property type="match status" value="1"/>
</dbReference>
<evidence type="ECO:0000256" key="1">
    <source>
        <dbReference type="ARBA" id="ARBA00009249"/>
    </source>
</evidence>
<protein>
    <recommendedName>
        <fullName evidence="3">Glycine cleavage system H protein</fullName>
    </recommendedName>
</protein>
<gene>
    <name evidence="3" type="primary">gcvH</name>
    <name evidence="6" type="ORF">DFR35_1313</name>
</gene>
<dbReference type="SUPFAM" id="SSF51230">
    <property type="entry name" value="Single hybrid motif"/>
    <property type="match status" value="1"/>
</dbReference>
<dbReference type="RefSeq" id="WP_121240895.1">
    <property type="nucleotide sequence ID" value="NZ_BHVV01000006.1"/>
</dbReference>
<dbReference type="EMBL" id="RCCI01000005">
    <property type="protein sequence ID" value="RLJ64672.1"/>
    <property type="molecule type" value="Genomic_DNA"/>
</dbReference>
<dbReference type="OrthoDB" id="9796712at2"/>
<dbReference type="InterPro" id="IPR017453">
    <property type="entry name" value="GCV_H_sub"/>
</dbReference>
<feature type="domain" description="Lipoyl-binding" evidence="5">
    <location>
        <begin position="23"/>
        <end position="104"/>
    </location>
</feature>
<evidence type="ECO:0000259" key="5">
    <source>
        <dbReference type="PROSITE" id="PS50968"/>
    </source>
</evidence>
<dbReference type="NCBIfam" id="TIGR00527">
    <property type="entry name" value="gcvH"/>
    <property type="match status" value="1"/>
</dbReference>
<dbReference type="Proteomes" id="UP000268908">
    <property type="component" value="Unassembled WGS sequence"/>
</dbReference>
<dbReference type="GO" id="GO:0005829">
    <property type="term" value="C:cytosol"/>
    <property type="evidence" value="ECO:0007669"/>
    <property type="project" value="TreeGrafter"/>
</dbReference>
<evidence type="ECO:0000313" key="6">
    <source>
        <dbReference type="EMBL" id="RLJ64672.1"/>
    </source>
</evidence>
<dbReference type="InterPro" id="IPR011053">
    <property type="entry name" value="Single_hybrid_motif"/>
</dbReference>
<dbReference type="GO" id="GO:0009249">
    <property type="term" value="P:protein lipoylation"/>
    <property type="evidence" value="ECO:0007669"/>
    <property type="project" value="TreeGrafter"/>
</dbReference>
<dbReference type="InterPro" id="IPR033753">
    <property type="entry name" value="GCV_H/Fam206"/>
</dbReference>
<evidence type="ECO:0000313" key="7">
    <source>
        <dbReference type="Proteomes" id="UP000268908"/>
    </source>
</evidence>
<evidence type="ECO:0000256" key="2">
    <source>
        <dbReference type="ARBA" id="ARBA00022823"/>
    </source>
</evidence>
<comment type="function">
    <text evidence="3">The glycine cleavage system catalyzes the degradation of glycine. The H protein shuttles the methylamine group of glycine from the P protein to the T protein.</text>
</comment>
<accession>A0A497XCJ1</accession>
<comment type="cofactor">
    <cofactor evidence="3">
        <name>(R)-lipoate</name>
        <dbReference type="ChEBI" id="CHEBI:83088"/>
    </cofactor>
    <text evidence="3">Binds 1 lipoyl cofactor covalently.</text>
</comment>
<dbReference type="HAMAP" id="MF_00272">
    <property type="entry name" value="GcvH"/>
    <property type="match status" value="1"/>
</dbReference>
<organism evidence="6 7">
    <name type="scientific">Sulfurisoma sediminicola</name>
    <dbReference type="NCBI Taxonomy" id="1381557"/>
    <lineage>
        <taxon>Bacteria</taxon>
        <taxon>Pseudomonadati</taxon>
        <taxon>Pseudomonadota</taxon>
        <taxon>Betaproteobacteria</taxon>
        <taxon>Nitrosomonadales</taxon>
        <taxon>Sterolibacteriaceae</taxon>
        <taxon>Sulfurisoma</taxon>
    </lineage>
</organism>
<name>A0A497XCJ1_9PROT</name>
<dbReference type="Pfam" id="PF01597">
    <property type="entry name" value="GCV_H"/>
    <property type="match status" value="1"/>
</dbReference>
<dbReference type="PANTHER" id="PTHR11715:SF3">
    <property type="entry name" value="GLYCINE CLEAVAGE SYSTEM H PROTEIN-RELATED"/>
    <property type="match status" value="1"/>
</dbReference>
<evidence type="ECO:0000256" key="3">
    <source>
        <dbReference type="HAMAP-Rule" id="MF_00272"/>
    </source>
</evidence>
<dbReference type="GO" id="GO:0005960">
    <property type="term" value="C:glycine cleavage complex"/>
    <property type="evidence" value="ECO:0007669"/>
    <property type="project" value="InterPro"/>
</dbReference>
<sequence>MNVPADLKYTKSHEWVKLEADGSVTVGITDHAQEALGDIVFLDLPEAGRQVNAGEECAVVESVKAASDIYAPIAGEVVARNDAALDAPESVNQDAYAAWLFKLKPADAAQIDALLDAAAYTKVAEEA</sequence>
<dbReference type="InterPro" id="IPR003016">
    <property type="entry name" value="2-oxoA_DH_lipoyl-BS"/>
</dbReference>